<dbReference type="AlphaFoldDB" id="A0A9D3SMH6"/>
<evidence type="ECO:0000313" key="3">
    <source>
        <dbReference type="Proteomes" id="UP000824219"/>
    </source>
</evidence>
<accession>A0A9D3SMH6</accession>
<dbReference type="EMBL" id="JAHKSW010000008">
    <property type="protein sequence ID" value="KAG7328790.1"/>
    <property type="molecule type" value="Genomic_DNA"/>
</dbReference>
<organism evidence="2 3">
    <name type="scientific">Hemibagrus wyckioides</name>
    <dbReference type="NCBI Taxonomy" id="337641"/>
    <lineage>
        <taxon>Eukaryota</taxon>
        <taxon>Metazoa</taxon>
        <taxon>Chordata</taxon>
        <taxon>Craniata</taxon>
        <taxon>Vertebrata</taxon>
        <taxon>Euteleostomi</taxon>
        <taxon>Actinopterygii</taxon>
        <taxon>Neopterygii</taxon>
        <taxon>Teleostei</taxon>
        <taxon>Ostariophysi</taxon>
        <taxon>Siluriformes</taxon>
        <taxon>Bagridae</taxon>
        <taxon>Hemibagrus</taxon>
    </lineage>
</organism>
<reference evidence="2 3" key="1">
    <citation type="submission" date="2021-06" db="EMBL/GenBank/DDBJ databases">
        <title>Chromosome-level genome assembly of the red-tail catfish (Hemibagrus wyckioides).</title>
        <authorList>
            <person name="Shao F."/>
        </authorList>
    </citation>
    <scope>NUCLEOTIDE SEQUENCE [LARGE SCALE GENOMIC DNA]</scope>
    <source>
        <strain evidence="2">EC202008001</strain>
        <tissue evidence="2">Blood</tissue>
    </source>
</reference>
<feature type="region of interest" description="Disordered" evidence="1">
    <location>
        <begin position="1"/>
        <end position="30"/>
    </location>
</feature>
<comment type="caution">
    <text evidence="2">The sequence shown here is derived from an EMBL/GenBank/DDBJ whole genome shotgun (WGS) entry which is preliminary data.</text>
</comment>
<keyword evidence="3" id="KW-1185">Reference proteome</keyword>
<dbReference type="Proteomes" id="UP000824219">
    <property type="component" value="Linkage Group LG08"/>
</dbReference>
<protein>
    <submittedName>
        <fullName evidence="2">Uncharacterized protein</fullName>
    </submittedName>
</protein>
<evidence type="ECO:0000256" key="1">
    <source>
        <dbReference type="SAM" id="MobiDB-lite"/>
    </source>
</evidence>
<sequence length="80" mass="9099">MERWEKSLQRADTPPPRYLYTPPPLPSSASPPLQPYIPPPYYLAPHRLAASPPHYTSIPPPHRLPPLWHHALHIPGDQSC</sequence>
<name>A0A9D3SMH6_9TELE</name>
<gene>
    <name evidence="2" type="ORF">KOW79_006964</name>
</gene>
<evidence type="ECO:0000313" key="2">
    <source>
        <dbReference type="EMBL" id="KAG7328790.1"/>
    </source>
</evidence>
<feature type="compositionally biased region" description="Pro residues" evidence="1">
    <location>
        <begin position="13"/>
        <end position="26"/>
    </location>
</feature>
<proteinExistence type="predicted"/>